<evidence type="ECO:0000313" key="2">
    <source>
        <dbReference type="Proteomes" id="UP000012081"/>
    </source>
</evidence>
<dbReference type="SUPFAM" id="SSF51658">
    <property type="entry name" value="Xylose isomerase-like"/>
    <property type="match status" value="1"/>
</dbReference>
<evidence type="ECO:0008006" key="3">
    <source>
        <dbReference type="Google" id="ProtNLM"/>
    </source>
</evidence>
<dbReference type="OrthoDB" id="1890113at2"/>
<dbReference type="PATRIC" id="fig|1300222.3.peg.4526"/>
<accession>M8D375</accession>
<gene>
    <name evidence="1" type="ORF">I532_21515</name>
</gene>
<organism evidence="1 2">
    <name type="scientific">Brevibacillus borstelensis AK1</name>
    <dbReference type="NCBI Taxonomy" id="1300222"/>
    <lineage>
        <taxon>Bacteria</taxon>
        <taxon>Bacillati</taxon>
        <taxon>Bacillota</taxon>
        <taxon>Bacilli</taxon>
        <taxon>Bacillales</taxon>
        <taxon>Paenibacillaceae</taxon>
        <taxon>Brevibacillus</taxon>
    </lineage>
</organism>
<sequence length="319" mass="37354">MNRFLIGQYAGFDEKKYKRDFRDGFYGIEACLFSAPEDIAKLVGESKRRGFRIGVHFPFRSGFSPLRDALFLSSDDEIRANAYAYIENELAYLSASVQPEYVLFHYPKPVILDDRVDWEKWRFYDSAEYIYESACSFEETAAKSEELFQWLTEKSVQYGFVPVLEFDALNRYVYEADFLESLLVRYPAIKLCLDTGRLFFQEKLDPHFRAKEVIKKYAKYAATIHLWTLRVNEEGDLQHYHYPVLPDQNPADGWAPIEEYLNMIAEENDSVRIMFEHRSDLIDDEQLESCYAWVAGIIDKSAGKGAVVETLQEREEREQ</sequence>
<dbReference type="EMBL" id="APBN01000013">
    <property type="protein sequence ID" value="EMT50689.1"/>
    <property type="molecule type" value="Genomic_DNA"/>
</dbReference>
<protein>
    <recommendedName>
        <fullName evidence="3">Xylose isomerase-like TIM barrel domain-containing protein</fullName>
    </recommendedName>
</protein>
<evidence type="ECO:0000313" key="1">
    <source>
        <dbReference type="EMBL" id="EMT50689.1"/>
    </source>
</evidence>
<dbReference type="RefSeq" id="WP_003391145.1">
    <property type="nucleotide sequence ID" value="NZ_APBN01000013.1"/>
</dbReference>
<dbReference type="STRING" id="1300222.I532_21515"/>
<dbReference type="Proteomes" id="UP000012081">
    <property type="component" value="Unassembled WGS sequence"/>
</dbReference>
<dbReference type="AlphaFoldDB" id="M8D375"/>
<keyword evidence="2" id="KW-1185">Reference proteome</keyword>
<reference evidence="1 2" key="1">
    <citation type="submission" date="2013-03" db="EMBL/GenBank/DDBJ databases">
        <title>Assembly of a new bacterial strain Brevibacillus borstelensis AK1.</title>
        <authorList>
            <person name="Rajan I."/>
            <person name="PoliReddy D."/>
            <person name="Sugumar T."/>
            <person name="Rathinam K."/>
            <person name="Alqarawi S."/>
            <person name="Khalil A.B."/>
            <person name="Sivakumar N."/>
        </authorList>
    </citation>
    <scope>NUCLEOTIDE SEQUENCE [LARGE SCALE GENOMIC DNA]</scope>
    <source>
        <strain evidence="1 2">AK1</strain>
    </source>
</reference>
<dbReference type="InterPro" id="IPR036237">
    <property type="entry name" value="Xyl_isomerase-like_sf"/>
</dbReference>
<comment type="caution">
    <text evidence="1">The sequence shown here is derived from an EMBL/GenBank/DDBJ whole genome shotgun (WGS) entry which is preliminary data.</text>
</comment>
<dbReference type="Gene3D" id="3.20.20.150">
    <property type="entry name" value="Divalent-metal-dependent TIM barrel enzymes"/>
    <property type="match status" value="1"/>
</dbReference>
<name>M8D375_9BACL</name>
<proteinExistence type="predicted"/>